<gene>
    <name evidence="7" type="ORF">GBAR_LOCUS23125</name>
</gene>
<evidence type="ECO:0000256" key="4">
    <source>
        <dbReference type="ARBA" id="ARBA00022989"/>
    </source>
</evidence>
<evidence type="ECO:0000256" key="1">
    <source>
        <dbReference type="ARBA" id="ARBA00004141"/>
    </source>
</evidence>
<accession>A0AA35X2F5</accession>
<keyword evidence="5 6" id="KW-0472">Membrane</keyword>
<evidence type="ECO:0000256" key="3">
    <source>
        <dbReference type="ARBA" id="ARBA00022692"/>
    </source>
</evidence>
<proteinExistence type="inferred from homology"/>
<name>A0AA35X2F5_GEOBA</name>
<dbReference type="GO" id="GO:0016020">
    <property type="term" value="C:membrane"/>
    <property type="evidence" value="ECO:0007669"/>
    <property type="project" value="UniProtKB-SubCell"/>
</dbReference>
<organism evidence="7 8">
    <name type="scientific">Geodia barretti</name>
    <name type="common">Barrett's horny sponge</name>
    <dbReference type="NCBI Taxonomy" id="519541"/>
    <lineage>
        <taxon>Eukaryota</taxon>
        <taxon>Metazoa</taxon>
        <taxon>Porifera</taxon>
        <taxon>Demospongiae</taxon>
        <taxon>Heteroscleromorpha</taxon>
        <taxon>Tetractinellida</taxon>
        <taxon>Astrophorina</taxon>
        <taxon>Geodiidae</taxon>
        <taxon>Geodia</taxon>
    </lineage>
</organism>
<evidence type="ECO:0000256" key="5">
    <source>
        <dbReference type="ARBA" id="ARBA00023136"/>
    </source>
</evidence>
<comment type="subcellular location">
    <subcellularLocation>
        <location evidence="1">Membrane</location>
        <topology evidence="1">Multi-pass membrane protein</topology>
    </subcellularLocation>
</comment>
<evidence type="ECO:0000256" key="2">
    <source>
        <dbReference type="ARBA" id="ARBA00007230"/>
    </source>
</evidence>
<dbReference type="EMBL" id="CASHTH010003197">
    <property type="protein sequence ID" value="CAI8041634.1"/>
    <property type="molecule type" value="Genomic_DNA"/>
</dbReference>
<comment type="caution">
    <text evidence="7">The sequence shown here is derived from an EMBL/GenBank/DDBJ whole genome shotgun (WGS) entry which is preliminary data.</text>
</comment>
<reference evidence="7" key="1">
    <citation type="submission" date="2023-03" db="EMBL/GenBank/DDBJ databases">
        <authorList>
            <person name="Steffen K."/>
            <person name="Cardenas P."/>
        </authorList>
    </citation>
    <scope>NUCLEOTIDE SEQUENCE</scope>
</reference>
<sequence length="82" mass="8769">MEAVDGMVTSASGLTVISDATTSPLASPEPCPTEPEVTYSREFLIGVLLAISSSAFIGTSFIVKKKGLLRFDNSSETRELYH</sequence>
<dbReference type="InterPro" id="IPR008521">
    <property type="entry name" value="Mg_trans_NIPA"/>
</dbReference>
<evidence type="ECO:0000256" key="6">
    <source>
        <dbReference type="SAM" id="Phobius"/>
    </source>
</evidence>
<protein>
    <submittedName>
        <fullName evidence="7">Uncharacterized protein</fullName>
    </submittedName>
</protein>
<keyword evidence="4 6" id="KW-1133">Transmembrane helix</keyword>
<keyword evidence="8" id="KW-1185">Reference proteome</keyword>
<evidence type="ECO:0000313" key="8">
    <source>
        <dbReference type="Proteomes" id="UP001174909"/>
    </source>
</evidence>
<dbReference type="GO" id="GO:0015095">
    <property type="term" value="F:magnesium ion transmembrane transporter activity"/>
    <property type="evidence" value="ECO:0007669"/>
    <property type="project" value="InterPro"/>
</dbReference>
<dbReference type="Proteomes" id="UP001174909">
    <property type="component" value="Unassembled WGS sequence"/>
</dbReference>
<comment type="similarity">
    <text evidence="2">Belongs to the NIPA family.</text>
</comment>
<dbReference type="AlphaFoldDB" id="A0AA35X2F5"/>
<dbReference type="Pfam" id="PF05653">
    <property type="entry name" value="Mg_trans_NIPA"/>
    <property type="match status" value="1"/>
</dbReference>
<keyword evidence="3 6" id="KW-0812">Transmembrane</keyword>
<feature type="transmembrane region" description="Helical" evidence="6">
    <location>
        <begin position="43"/>
        <end position="63"/>
    </location>
</feature>
<evidence type="ECO:0000313" key="7">
    <source>
        <dbReference type="EMBL" id="CAI8041634.1"/>
    </source>
</evidence>